<reference evidence="1" key="1">
    <citation type="journal article" date="2015" name="Nature">
        <title>Complex archaea that bridge the gap between prokaryotes and eukaryotes.</title>
        <authorList>
            <person name="Spang A."/>
            <person name="Saw J.H."/>
            <person name="Jorgensen S.L."/>
            <person name="Zaremba-Niedzwiedzka K."/>
            <person name="Martijn J."/>
            <person name="Lind A.E."/>
            <person name="van Eijk R."/>
            <person name="Schleper C."/>
            <person name="Guy L."/>
            <person name="Ettema T.J."/>
        </authorList>
    </citation>
    <scope>NUCLEOTIDE SEQUENCE</scope>
</reference>
<dbReference type="AlphaFoldDB" id="A0A0F9PC13"/>
<accession>A0A0F9PC13</accession>
<sequence length="211" mass="24887">MNWKRIDLTGKKFNRLLVLGFSHLNNYGVLYWHVKCDCGNKRAVRGSSLKNGHTKSCSCFHKEITSKTFKKHGRCGESIYGIWNSMKQRCLNINDSAYKYYGGRGINVCERWMKFENFIKDMGERPEDLTLERKNNNGDYTPRNCKWATRKEQNNNNRSNRILKYNGLSLTIAQWADKLKIKPNTLNNRVFREWSTERSLAQKIEKRNYSV</sequence>
<dbReference type="EMBL" id="LAZR01005610">
    <property type="protein sequence ID" value="KKM98525.1"/>
    <property type="molecule type" value="Genomic_DNA"/>
</dbReference>
<evidence type="ECO:0000313" key="1">
    <source>
        <dbReference type="EMBL" id="KKM98525.1"/>
    </source>
</evidence>
<organism evidence="1">
    <name type="scientific">marine sediment metagenome</name>
    <dbReference type="NCBI Taxonomy" id="412755"/>
    <lineage>
        <taxon>unclassified sequences</taxon>
        <taxon>metagenomes</taxon>
        <taxon>ecological metagenomes</taxon>
    </lineage>
</organism>
<gene>
    <name evidence="1" type="ORF">LCGC14_1157150</name>
</gene>
<comment type="caution">
    <text evidence="1">The sequence shown here is derived from an EMBL/GenBank/DDBJ whole genome shotgun (WGS) entry which is preliminary data.</text>
</comment>
<proteinExistence type="predicted"/>
<protein>
    <submittedName>
        <fullName evidence="1">Uncharacterized protein</fullName>
    </submittedName>
</protein>
<name>A0A0F9PC13_9ZZZZ</name>